<gene>
    <name evidence="4" type="ordered locus">Oweho_0921</name>
</gene>
<reference evidence="4 5" key="1">
    <citation type="journal article" date="2012" name="Stand. Genomic Sci.">
        <title>Genome sequence of the orange-pigmented seawater bacterium Owenweeksia hongkongensis type strain (UST20020801(T)).</title>
        <authorList>
            <person name="Riedel T."/>
            <person name="Held B."/>
            <person name="Nolan M."/>
            <person name="Lucas S."/>
            <person name="Lapidus A."/>
            <person name="Tice H."/>
            <person name="Del Rio T.G."/>
            <person name="Cheng J.F."/>
            <person name="Han C."/>
            <person name="Tapia R."/>
            <person name="Goodwin L.A."/>
            <person name="Pitluck S."/>
            <person name="Liolios K."/>
            <person name="Mavromatis K."/>
            <person name="Pagani I."/>
            <person name="Ivanova N."/>
            <person name="Mikhailova N."/>
            <person name="Pati A."/>
            <person name="Chen A."/>
            <person name="Palaniappan K."/>
            <person name="Rohde M."/>
            <person name="Tindall B.J."/>
            <person name="Detter J.C."/>
            <person name="Goker M."/>
            <person name="Woyke T."/>
            <person name="Bristow J."/>
            <person name="Eisen J.A."/>
            <person name="Markowitz V."/>
            <person name="Hugenholtz P."/>
            <person name="Klenk H.P."/>
            <person name="Kyrpides N.C."/>
        </authorList>
    </citation>
    <scope>NUCLEOTIDE SEQUENCE</scope>
    <source>
        <strain evidence="5">DSM 17368 / JCM 12287 / NRRL B-23963</strain>
    </source>
</reference>
<dbReference type="NCBIfam" id="TIGR04183">
    <property type="entry name" value="Por_Secre_tail"/>
    <property type="match status" value="1"/>
</dbReference>
<protein>
    <recommendedName>
        <fullName evidence="3">Secretion system C-terminal sorting domain-containing protein</fullName>
    </recommendedName>
</protein>
<evidence type="ECO:0000256" key="1">
    <source>
        <dbReference type="ARBA" id="ARBA00022729"/>
    </source>
</evidence>
<dbReference type="EMBL" id="CP003156">
    <property type="protein sequence ID" value="AEV31932.1"/>
    <property type="molecule type" value="Genomic_DNA"/>
</dbReference>
<accession>G8R3B1</accession>
<name>G8R3B1_OWEHD</name>
<keyword evidence="5" id="KW-1185">Reference proteome</keyword>
<feature type="chain" id="PRO_5003514594" description="Secretion system C-terminal sorting domain-containing protein" evidence="2">
    <location>
        <begin position="20"/>
        <end position="242"/>
    </location>
</feature>
<organism evidence="4 5">
    <name type="scientific">Owenweeksia hongkongensis (strain DSM 17368 / CIP 108786 / JCM 12287 / NRRL B-23963 / UST20020801)</name>
    <dbReference type="NCBI Taxonomy" id="926562"/>
    <lineage>
        <taxon>Bacteria</taxon>
        <taxon>Pseudomonadati</taxon>
        <taxon>Bacteroidota</taxon>
        <taxon>Flavobacteriia</taxon>
        <taxon>Flavobacteriales</taxon>
        <taxon>Owenweeksiaceae</taxon>
        <taxon>Owenweeksia</taxon>
    </lineage>
</organism>
<keyword evidence="1 2" id="KW-0732">Signal</keyword>
<proteinExistence type="predicted"/>
<dbReference type="Proteomes" id="UP000005631">
    <property type="component" value="Chromosome"/>
</dbReference>
<dbReference type="HOGENOM" id="CLU_1146320_0_0_10"/>
<feature type="signal peptide" evidence="2">
    <location>
        <begin position="1"/>
        <end position="19"/>
    </location>
</feature>
<dbReference type="Pfam" id="PF18962">
    <property type="entry name" value="Por_Secre_tail"/>
    <property type="match status" value="1"/>
</dbReference>
<sequence>MKKLLLSSFLALTTVCGFAQLDLAITQIVSPNASATITDAQQVTSEFVVTNDGTTTLNPNDTIYFRNELNGTTQTYTSGGSQFNVFSYILTKTLAPNDTVLVGITLPIAWSVNNVIPGATFTWGFNVRGSTCCPTLDDDDVSNNVLSVNLTAAGTVGLEEDVNITTTEVYFSEGSLYVNGENLNGASKVELYNLLGQKVFESTISETTFNEVYDLSFLTNGIYISNISDSKGTVIKSTKIMR</sequence>
<dbReference type="OrthoDB" id="862563at2"/>
<evidence type="ECO:0000259" key="3">
    <source>
        <dbReference type="Pfam" id="PF18962"/>
    </source>
</evidence>
<evidence type="ECO:0000256" key="2">
    <source>
        <dbReference type="SAM" id="SignalP"/>
    </source>
</evidence>
<dbReference type="AlphaFoldDB" id="G8R3B1"/>
<dbReference type="InterPro" id="IPR026444">
    <property type="entry name" value="Secre_tail"/>
</dbReference>
<evidence type="ECO:0000313" key="4">
    <source>
        <dbReference type="EMBL" id="AEV31932.1"/>
    </source>
</evidence>
<evidence type="ECO:0000313" key="5">
    <source>
        <dbReference type="Proteomes" id="UP000005631"/>
    </source>
</evidence>
<dbReference type="KEGG" id="oho:Oweho_0921"/>
<dbReference type="RefSeq" id="WP_014201293.1">
    <property type="nucleotide sequence ID" value="NC_016599.1"/>
</dbReference>
<feature type="domain" description="Secretion system C-terminal sorting" evidence="3">
    <location>
        <begin position="175"/>
        <end position="238"/>
    </location>
</feature>